<dbReference type="EMBL" id="JBDZYD010000024">
    <property type="protein sequence ID" value="MEQ0565853.1"/>
    <property type="molecule type" value="Genomic_DNA"/>
</dbReference>
<feature type="transmembrane region" description="Helical" evidence="8">
    <location>
        <begin position="146"/>
        <end position="165"/>
    </location>
</feature>
<evidence type="ECO:0000256" key="7">
    <source>
        <dbReference type="SAM" id="MobiDB-lite"/>
    </source>
</evidence>
<evidence type="ECO:0000256" key="1">
    <source>
        <dbReference type="ARBA" id="ARBA00004651"/>
    </source>
</evidence>
<feature type="transmembrane region" description="Helical" evidence="8">
    <location>
        <begin position="381"/>
        <end position="404"/>
    </location>
</feature>
<comment type="caution">
    <text evidence="9">The sequence shown here is derived from an EMBL/GenBank/DDBJ whole genome shotgun (WGS) entry which is preliminary data.</text>
</comment>
<dbReference type="Pfam" id="PF07690">
    <property type="entry name" value="MFS_1"/>
    <property type="match status" value="1"/>
</dbReference>
<dbReference type="InterPro" id="IPR011701">
    <property type="entry name" value="MFS"/>
</dbReference>
<dbReference type="PANTHER" id="PTHR23517:SF2">
    <property type="entry name" value="MULTIDRUG RESISTANCE PROTEIN MDTH"/>
    <property type="match status" value="1"/>
</dbReference>
<keyword evidence="4 8" id="KW-0812">Transmembrane</keyword>
<dbReference type="Gene3D" id="1.20.1250.20">
    <property type="entry name" value="MFS general substrate transporter like domains"/>
    <property type="match status" value="1"/>
</dbReference>
<dbReference type="PANTHER" id="PTHR23517">
    <property type="entry name" value="RESISTANCE PROTEIN MDTM, PUTATIVE-RELATED-RELATED"/>
    <property type="match status" value="1"/>
</dbReference>
<evidence type="ECO:0000313" key="10">
    <source>
        <dbReference type="Proteomes" id="UP001440984"/>
    </source>
</evidence>
<dbReference type="InterPro" id="IPR036259">
    <property type="entry name" value="MFS_trans_sf"/>
</dbReference>
<feature type="transmembrane region" description="Helical" evidence="8">
    <location>
        <begin position="109"/>
        <end position="125"/>
    </location>
</feature>
<feature type="transmembrane region" description="Helical" evidence="8">
    <location>
        <begin position="289"/>
        <end position="307"/>
    </location>
</feature>
<name>A0ABV0LWI2_9PSEU</name>
<feature type="region of interest" description="Disordered" evidence="7">
    <location>
        <begin position="412"/>
        <end position="438"/>
    </location>
</feature>
<evidence type="ECO:0000313" key="9">
    <source>
        <dbReference type="EMBL" id="MEQ0565853.1"/>
    </source>
</evidence>
<dbReference type="InterPro" id="IPR050171">
    <property type="entry name" value="MFS_Transporters"/>
</dbReference>
<comment type="subcellular location">
    <subcellularLocation>
        <location evidence="1">Cell membrane</location>
        <topology evidence="1">Multi-pass membrane protein</topology>
    </subcellularLocation>
</comment>
<feature type="transmembrane region" description="Helical" evidence="8">
    <location>
        <begin position="355"/>
        <end position="375"/>
    </location>
</feature>
<evidence type="ECO:0000256" key="3">
    <source>
        <dbReference type="ARBA" id="ARBA00022475"/>
    </source>
</evidence>
<keyword evidence="3" id="KW-1003">Cell membrane</keyword>
<feature type="transmembrane region" description="Helical" evidence="8">
    <location>
        <begin position="313"/>
        <end position="334"/>
    </location>
</feature>
<evidence type="ECO:0000256" key="8">
    <source>
        <dbReference type="SAM" id="Phobius"/>
    </source>
</evidence>
<keyword evidence="5 8" id="KW-1133">Transmembrane helix</keyword>
<keyword evidence="2" id="KW-0813">Transport</keyword>
<dbReference type="Proteomes" id="UP001440984">
    <property type="component" value="Unassembled WGS sequence"/>
</dbReference>
<keyword evidence="6 8" id="KW-0472">Membrane</keyword>
<feature type="transmembrane region" description="Helical" evidence="8">
    <location>
        <begin position="55"/>
        <end position="73"/>
    </location>
</feature>
<organism evidence="9 10">
    <name type="scientific">Amycolatopsis melonis</name>
    <dbReference type="NCBI Taxonomy" id="3156488"/>
    <lineage>
        <taxon>Bacteria</taxon>
        <taxon>Bacillati</taxon>
        <taxon>Actinomycetota</taxon>
        <taxon>Actinomycetes</taxon>
        <taxon>Pseudonocardiales</taxon>
        <taxon>Pseudonocardiaceae</taxon>
        <taxon>Amycolatopsis</taxon>
    </lineage>
</organism>
<dbReference type="RefSeq" id="WP_348956945.1">
    <property type="nucleotide sequence ID" value="NZ_JBDZYD010000024.1"/>
</dbReference>
<proteinExistence type="predicted"/>
<accession>A0ABV0LWI2</accession>
<reference evidence="9 10" key="1">
    <citation type="submission" date="2024-05" db="EMBL/GenBank/DDBJ databases">
        <authorList>
            <person name="Zhao H."/>
            <person name="Xu Y."/>
            <person name="Lin S."/>
            <person name="Spain J.C."/>
            <person name="Zhou N.-Y."/>
        </authorList>
    </citation>
    <scope>NUCLEOTIDE SEQUENCE [LARGE SCALE GENOMIC DNA]</scope>
    <source>
        <strain evidence="9 10">NEAU-NG30</strain>
    </source>
</reference>
<feature type="transmembrane region" description="Helical" evidence="8">
    <location>
        <begin position="171"/>
        <end position="192"/>
    </location>
</feature>
<evidence type="ECO:0000256" key="6">
    <source>
        <dbReference type="ARBA" id="ARBA00023136"/>
    </source>
</evidence>
<evidence type="ECO:0000256" key="5">
    <source>
        <dbReference type="ARBA" id="ARBA00022989"/>
    </source>
</evidence>
<sequence length="438" mass="46438">MKLSPVAYARSHVPPPGPQRAYVLGYSLGMMANGVFLPIYVLYCTQIVGISTAHTGLAITLGGLIGLPLSTFAGDLADRLGPRRVVLFGLAGQLTGMGCYVFIRGFWSFLVVLVCMNIFAFTYMASEGALLRRVGGEDTVTFRSQVQAIGNVGLTIGALISGVGISIGTPWAYYGMFLFCAAAYLVDVFITLKIPNYKPLPKPPSTEKVKRGRYIVFRDKPFIAYVLVAGALSMSAVVDGLLLPVWIVAHTSAPRWTVALVYVLNTSIAILLQMRLSRNIKTMRQGGSALLRAGVTLVLGFVLMALMPGHTPAVATILLVGGVVLVAIAQLWLTSGRFVFEFKLPPAHAQGQYDGLLQTVTTLSFTVAPLVLLGIVAEQGFAGWLGLGLFFLVLGLFSPAMAAWGERTREPAVVPEEPGAGPAEAGGVMAAAGAEDGK</sequence>
<protein>
    <submittedName>
        <fullName evidence="9">MFS transporter</fullName>
    </submittedName>
</protein>
<dbReference type="SUPFAM" id="SSF103473">
    <property type="entry name" value="MFS general substrate transporter"/>
    <property type="match status" value="1"/>
</dbReference>
<feature type="transmembrane region" description="Helical" evidence="8">
    <location>
        <begin position="21"/>
        <end position="43"/>
    </location>
</feature>
<evidence type="ECO:0000256" key="2">
    <source>
        <dbReference type="ARBA" id="ARBA00022448"/>
    </source>
</evidence>
<gene>
    <name evidence="9" type="ORF">ABJI51_42820</name>
</gene>
<feature type="transmembrane region" description="Helical" evidence="8">
    <location>
        <begin position="259"/>
        <end position="277"/>
    </location>
</feature>
<keyword evidence="10" id="KW-1185">Reference proteome</keyword>
<feature type="transmembrane region" description="Helical" evidence="8">
    <location>
        <begin position="222"/>
        <end position="247"/>
    </location>
</feature>
<evidence type="ECO:0000256" key="4">
    <source>
        <dbReference type="ARBA" id="ARBA00022692"/>
    </source>
</evidence>